<dbReference type="AlphaFoldDB" id="A0A1I7UBF6"/>
<dbReference type="GO" id="GO:0016020">
    <property type="term" value="C:membrane"/>
    <property type="evidence" value="ECO:0007669"/>
    <property type="project" value="UniProtKB-SubCell"/>
</dbReference>
<comment type="caution">
    <text evidence="6">Lacks conserved residue(s) required for the propagation of feature annotation.</text>
</comment>
<dbReference type="WBParaSite" id="Csp11.Scaffold629.g7644.t1">
    <property type="protein sequence ID" value="Csp11.Scaffold629.g7644.t1"/>
    <property type="gene ID" value="Csp11.Scaffold629.g7644"/>
</dbReference>
<evidence type="ECO:0000313" key="7">
    <source>
        <dbReference type="Proteomes" id="UP000095282"/>
    </source>
</evidence>
<dbReference type="InterPro" id="IPR052880">
    <property type="entry name" value="NRL-Serpentine_Class_Gamma"/>
</dbReference>
<evidence type="ECO:0000256" key="2">
    <source>
        <dbReference type="ARBA" id="ARBA00005692"/>
    </source>
</evidence>
<evidence type="ECO:0000256" key="6">
    <source>
        <dbReference type="RuleBase" id="RU280813"/>
    </source>
</evidence>
<dbReference type="Proteomes" id="UP000095282">
    <property type="component" value="Unplaced"/>
</dbReference>
<dbReference type="SUPFAM" id="SSF81321">
    <property type="entry name" value="Family A G protein-coupled receptor-like"/>
    <property type="match status" value="1"/>
</dbReference>
<dbReference type="InterPro" id="IPR000609">
    <property type="entry name" value="7TM_GPCR_serpentine_rcpt_Srg"/>
</dbReference>
<feature type="transmembrane region" description="Helical" evidence="6">
    <location>
        <begin position="196"/>
        <end position="217"/>
    </location>
</feature>
<dbReference type="GO" id="GO:0004888">
    <property type="term" value="F:transmembrane signaling receptor activity"/>
    <property type="evidence" value="ECO:0007669"/>
    <property type="project" value="InterPro"/>
</dbReference>
<feature type="transmembrane region" description="Helical" evidence="6">
    <location>
        <begin position="58"/>
        <end position="84"/>
    </location>
</feature>
<feature type="transmembrane region" description="Helical" evidence="6">
    <location>
        <begin position="152"/>
        <end position="175"/>
    </location>
</feature>
<dbReference type="PANTHER" id="PTHR31114">
    <property type="entry name" value="SERPENTINE RECEPTOR CLASS GAMMA"/>
    <property type="match status" value="1"/>
</dbReference>
<dbReference type="GO" id="GO:0007606">
    <property type="term" value="P:sensory perception of chemical stimulus"/>
    <property type="evidence" value="ECO:0007669"/>
    <property type="project" value="UniProtKB-UniRule"/>
</dbReference>
<keyword evidence="7" id="KW-1185">Reference proteome</keyword>
<dbReference type="Pfam" id="PF02118">
    <property type="entry name" value="Srg"/>
    <property type="match status" value="1"/>
</dbReference>
<keyword evidence="4 6" id="KW-1133">Transmembrane helix</keyword>
<evidence type="ECO:0000256" key="5">
    <source>
        <dbReference type="ARBA" id="ARBA00023136"/>
    </source>
</evidence>
<comment type="subcellular location">
    <subcellularLocation>
        <location evidence="1">Membrane</location>
        <topology evidence="1">Multi-pass membrane protein</topology>
    </subcellularLocation>
</comment>
<feature type="transmembrane region" description="Helical" evidence="6">
    <location>
        <begin position="105"/>
        <end position="123"/>
    </location>
</feature>
<accession>A0A1I7UBF6</accession>
<evidence type="ECO:0000256" key="3">
    <source>
        <dbReference type="ARBA" id="ARBA00022692"/>
    </source>
</evidence>
<name>A0A1I7UBF6_9PELO</name>
<sequence length="283" mass="32598">MIFIFIHLSRSSKYKNSFYRLVQVDLIVNTACWINTWISVRSVSFEIGETYLLMLETYLPGIFNISVFLVHFFFHMQFCTVAIISIHRVTAILYLFHYDKYWRRWYLSITVLFAIYSNLPQLADLSVKMSLVNGKLFVSVNTGMAFGESLRIFLFSVTYFVLLVVIGITVAKIALKKLQELQGTNSDRGVSKKLTKIAMTYSILYFGILFWTVINFIQSSVYPIFSSLVTLRLLNSIASDMFSLSSPYVLLYFDTNLKADFLHLKKKSNIISVMPSESRTAPV</sequence>
<evidence type="ECO:0000256" key="1">
    <source>
        <dbReference type="ARBA" id="ARBA00004141"/>
    </source>
</evidence>
<protein>
    <recommendedName>
        <fullName evidence="6">Serpentine receptor class gamma</fullName>
    </recommendedName>
</protein>
<organism evidence="7 8">
    <name type="scientific">Caenorhabditis tropicalis</name>
    <dbReference type="NCBI Taxonomy" id="1561998"/>
    <lineage>
        <taxon>Eukaryota</taxon>
        <taxon>Metazoa</taxon>
        <taxon>Ecdysozoa</taxon>
        <taxon>Nematoda</taxon>
        <taxon>Chromadorea</taxon>
        <taxon>Rhabditida</taxon>
        <taxon>Rhabditina</taxon>
        <taxon>Rhabditomorpha</taxon>
        <taxon>Rhabditoidea</taxon>
        <taxon>Rhabditidae</taxon>
        <taxon>Peloderinae</taxon>
        <taxon>Caenorhabditis</taxon>
    </lineage>
</organism>
<evidence type="ECO:0000313" key="8">
    <source>
        <dbReference type="WBParaSite" id="Csp11.Scaffold629.g7644.t1"/>
    </source>
</evidence>
<evidence type="ECO:0000256" key="4">
    <source>
        <dbReference type="ARBA" id="ARBA00022989"/>
    </source>
</evidence>
<dbReference type="Gene3D" id="1.20.1070.10">
    <property type="entry name" value="Rhodopsin 7-helix transmembrane proteins"/>
    <property type="match status" value="1"/>
</dbReference>
<keyword evidence="3 6" id="KW-0812">Transmembrane</keyword>
<proteinExistence type="inferred from homology"/>
<dbReference type="PANTHER" id="PTHR31114:SF3">
    <property type="entry name" value="SERPENTINE RECEPTOR CLASS GAMMA-RELATED"/>
    <property type="match status" value="1"/>
</dbReference>
<comment type="similarity">
    <text evidence="2 6">Belongs to the nematode receptor-like protein srg family.</text>
</comment>
<reference evidence="8" key="1">
    <citation type="submission" date="2016-11" db="UniProtKB">
        <authorList>
            <consortium name="WormBaseParasite"/>
        </authorList>
    </citation>
    <scope>IDENTIFICATION</scope>
</reference>
<keyword evidence="5 6" id="KW-0472">Membrane</keyword>